<evidence type="ECO:0000313" key="1">
    <source>
        <dbReference type="EMBL" id="VVC36411.1"/>
    </source>
</evidence>
<evidence type="ECO:0000313" key="2">
    <source>
        <dbReference type="Proteomes" id="UP000325440"/>
    </source>
</evidence>
<dbReference type="Proteomes" id="UP000325440">
    <property type="component" value="Unassembled WGS sequence"/>
</dbReference>
<dbReference type="AlphaFoldDB" id="A0A5E4MVU0"/>
<dbReference type="EMBL" id="CABPRJ010001433">
    <property type="protein sequence ID" value="VVC36411.1"/>
    <property type="molecule type" value="Genomic_DNA"/>
</dbReference>
<proteinExistence type="predicted"/>
<sequence length="88" mass="10054">MLSKVQWSLCEPVSKIQGDTQNYSSMMEKDSQTENDNISLNIVLNIADGDPLRYIRIYSVSQLNLQLSYPLLKKIQFGQTLTTSMMSF</sequence>
<name>A0A5E4MVU0_9HEMI</name>
<reference evidence="1 2" key="1">
    <citation type="submission" date="2019-08" db="EMBL/GenBank/DDBJ databases">
        <authorList>
            <person name="Alioto T."/>
            <person name="Alioto T."/>
            <person name="Gomez Garrido J."/>
        </authorList>
    </citation>
    <scope>NUCLEOTIDE SEQUENCE [LARGE SCALE GENOMIC DNA]</scope>
</reference>
<keyword evidence="2" id="KW-1185">Reference proteome</keyword>
<organism evidence="1 2">
    <name type="scientific">Cinara cedri</name>
    <dbReference type="NCBI Taxonomy" id="506608"/>
    <lineage>
        <taxon>Eukaryota</taxon>
        <taxon>Metazoa</taxon>
        <taxon>Ecdysozoa</taxon>
        <taxon>Arthropoda</taxon>
        <taxon>Hexapoda</taxon>
        <taxon>Insecta</taxon>
        <taxon>Pterygota</taxon>
        <taxon>Neoptera</taxon>
        <taxon>Paraneoptera</taxon>
        <taxon>Hemiptera</taxon>
        <taxon>Sternorrhyncha</taxon>
        <taxon>Aphidomorpha</taxon>
        <taxon>Aphidoidea</taxon>
        <taxon>Aphididae</taxon>
        <taxon>Lachninae</taxon>
        <taxon>Cinara</taxon>
    </lineage>
</organism>
<protein>
    <submittedName>
        <fullName evidence="1">Uncharacterized protein</fullName>
    </submittedName>
</protein>
<gene>
    <name evidence="1" type="ORF">CINCED_3A004162</name>
</gene>
<accession>A0A5E4MVU0</accession>